<dbReference type="HAMAP" id="MF_01274">
    <property type="entry name" value="Pantothen_kinase_3"/>
    <property type="match status" value="1"/>
</dbReference>
<keyword evidence="8" id="KW-0067">ATP-binding</keyword>
<evidence type="ECO:0000256" key="2">
    <source>
        <dbReference type="ARBA" id="ARBA00004496"/>
    </source>
</evidence>
<dbReference type="CDD" id="cd24015">
    <property type="entry name" value="ASKHA_NBD_PanK-III"/>
    <property type="match status" value="1"/>
</dbReference>
<proteinExistence type="inferred from homology"/>
<organism evidence="13">
    <name type="scientific">marine metagenome</name>
    <dbReference type="NCBI Taxonomy" id="408172"/>
    <lineage>
        <taxon>unclassified sequences</taxon>
        <taxon>metagenomes</taxon>
        <taxon>ecological metagenomes</taxon>
    </lineage>
</organism>
<dbReference type="SUPFAM" id="SSF53067">
    <property type="entry name" value="Actin-like ATPase domain"/>
    <property type="match status" value="2"/>
</dbReference>
<keyword evidence="9" id="KW-0630">Potassium</keyword>
<comment type="subcellular location">
    <subcellularLocation>
        <location evidence="2">Cytoplasm</location>
    </subcellularLocation>
</comment>
<evidence type="ECO:0000256" key="6">
    <source>
        <dbReference type="ARBA" id="ARBA00022741"/>
    </source>
</evidence>
<protein>
    <recommendedName>
        <fullName evidence="12">Type III pantothenate kinase</fullName>
    </recommendedName>
</protein>
<dbReference type="InterPro" id="IPR043129">
    <property type="entry name" value="ATPase_NBD"/>
</dbReference>
<dbReference type="GO" id="GO:0005524">
    <property type="term" value="F:ATP binding"/>
    <property type="evidence" value="ECO:0007669"/>
    <property type="project" value="UniProtKB-KW"/>
</dbReference>
<reference evidence="13" key="1">
    <citation type="submission" date="2018-05" db="EMBL/GenBank/DDBJ databases">
        <authorList>
            <person name="Lanie J.A."/>
            <person name="Ng W.-L."/>
            <person name="Kazmierczak K.M."/>
            <person name="Andrzejewski T.M."/>
            <person name="Davidsen T.M."/>
            <person name="Wayne K.J."/>
            <person name="Tettelin H."/>
            <person name="Glass J.I."/>
            <person name="Rusch D."/>
            <person name="Podicherti R."/>
            <person name="Tsui H.-C.T."/>
            <person name="Winkler M.E."/>
        </authorList>
    </citation>
    <scope>NUCLEOTIDE SEQUENCE</scope>
</reference>
<dbReference type="GO" id="GO:0004594">
    <property type="term" value="F:pantothenate kinase activity"/>
    <property type="evidence" value="ECO:0007669"/>
    <property type="project" value="InterPro"/>
</dbReference>
<evidence type="ECO:0000256" key="12">
    <source>
        <dbReference type="ARBA" id="ARBA00040883"/>
    </source>
</evidence>
<comment type="similarity">
    <text evidence="11">Belongs to the type III pantothenate kinase family.</text>
</comment>
<comment type="cofactor">
    <cofactor evidence="1">
        <name>K(+)</name>
        <dbReference type="ChEBI" id="CHEBI:29103"/>
    </cofactor>
</comment>
<keyword evidence="7" id="KW-0418">Kinase</keyword>
<keyword evidence="6" id="KW-0547">Nucleotide-binding</keyword>
<evidence type="ECO:0000256" key="5">
    <source>
        <dbReference type="ARBA" id="ARBA00022679"/>
    </source>
</evidence>
<keyword evidence="10" id="KW-0173">Coenzyme A biosynthesis</keyword>
<dbReference type="Gene3D" id="3.30.420.40">
    <property type="match status" value="2"/>
</dbReference>
<dbReference type="AlphaFoldDB" id="A0A381P4B3"/>
<keyword evidence="4" id="KW-0963">Cytoplasm</keyword>
<dbReference type="NCBIfam" id="NF009855">
    <property type="entry name" value="PRK13321.1"/>
    <property type="match status" value="1"/>
</dbReference>
<evidence type="ECO:0000256" key="8">
    <source>
        <dbReference type="ARBA" id="ARBA00022840"/>
    </source>
</evidence>
<dbReference type="GO" id="GO:0005737">
    <property type="term" value="C:cytoplasm"/>
    <property type="evidence" value="ECO:0007669"/>
    <property type="project" value="UniProtKB-SubCell"/>
</dbReference>
<evidence type="ECO:0000256" key="4">
    <source>
        <dbReference type="ARBA" id="ARBA00022490"/>
    </source>
</evidence>
<dbReference type="PANTHER" id="PTHR34265">
    <property type="entry name" value="TYPE III PANTOTHENATE KINASE"/>
    <property type="match status" value="1"/>
</dbReference>
<evidence type="ECO:0000256" key="7">
    <source>
        <dbReference type="ARBA" id="ARBA00022777"/>
    </source>
</evidence>
<evidence type="ECO:0000256" key="3">
    <source>
        <dbReference type="ARBA" id="ARBA00011738"/>
    </source>
</evidence>
<accession>A0A381P4B3</accession>
<evidence type="ECO:0000256" key="1">
    <source>
        <dbReference type="ARBA" id="ARBA00001958"/>
    </source>
</evidence>
<gene>
    <name evidence="13" type="ORF">METZ01_LOCUS14564</name>
</gene>
<keyword evidence="5" id="KW-0808">Transferase</keyword>
<comment type="subunit">
    <text evidence="3">Homodimer.</text>
</comment>
<evidence type="ECO:0000256" key="11">
    <source>
        <dbReference type="ARBA" id="ARBA00038036"/>
    </source>
</evidence>
<sequence length="258" mass="27862">MELVIDVGNSQTVLGIVDPGTLDLRDHWRLSTPIPRTSDEYGLLLRSLLRDSGISHDDLTMAVLGSVVPSSTRVLTDTLEQIVEEAPIVVDAQSLLPIRLDVDEPLTVGADRIVNTLAAKEMYGRDTIAVDFGTATTFDCITAEGVFVGGVIAQGLESGLEWLGRKTAKLPRVELTPPERVIGRRTEACIQSGVFFSAVDAVDGIVRRILEEWQRDDVYVVATGGYATTVGPHAQTVDHIEPFLTLFGLALAGRAIRG</sequence>
<evidence type="ECO:0000256" key="10">
    <source>
        <dbReference type="ARBA" id="ARBA00022993"/>
    </source>
</evidence>
<dbReference type="Pfam" id="PF03309">
    <property type="entry name" value="Pan_kinase"/>
    <property type="match status" value="1"/>
</dbReference>
<dbReference type="GO" id="GO:0015937">
    <property type="term" value="P:coenzyme A biosynthetic process"/>
    <property type="evidence" value="ECO:0007669"/>
    <property type="project" value="UniProtKB-KW"/>
</dbReference>
<dbReference type="NCBIfam" id="TIGR00671">
    <property type="entry name" value="baf"/>
    <property type="match status" value="1"/>
</dbReference>
<name>A0A381P4B3_9ZZZZ</name>
<dbReference type="PANTHER" id="PTHR34265:SF1">
    <property type="entry name" value="TYPE III PANTOTHENATE KINASE"/>
    <property type="match status" value="1"/>
</dbReference>
<evidence type="ECO:0000256" key="9">
    <source>
        <dbReference type="ARBA" id="ARBA00022958"/>
    </source>
</evidence>
<evidence type="ECO:0000313" key="13">
    <source>
        <dbReference type="EMBL" id="SUZ61710.1"/>
    </source>
</evidence>
<dbReference type="EMBL" id="UINC01000821">
    <property type="protein sequence ID" value="SUZ61710.1"/>
    <property type="molecule type" value="Genomic_DNA"/>
</dbReference>
<dbReference type="InterPro" id="IPR004619">
    <property type="entry name" value="Type_III_PanK"/>
</dbReference>